<name>A0AAE6SPS4_AERME</name>
<reference evidence="2 3" key="1">
    <citation type="submission" date="2020-01" db="EMBL/GenBank/DDBJ databases">
        <title>Complete genome of Aeromonas media MC64.</title>
        <authorList>
            <person name="Cao G."/>
            <person name="Fu J."/>
            <person name="Zhong C."/>
        </authorList>
    </citation>
    <scope>NUCLEOTIDE SEQUENCE [LARGE SCALE GENOMIC DNA]</scope>
    <source>
        <strain evidence="2 3">MC64</strain>
        <plasmid evidence="3">pmc64a</plasmid>
    </source>
</reference>
<keyword evidence="1" id="KW-0472">Membrane</keyword>
<evidence type="ECO:0000256" key="1">
    <source>
        <dbReference type="SAM" id="Phobius"/>
    </source>
</evidence>
<feature type="transmembrane region" description="Helical" evidence="1">
    <location>
        <begin position="85"/>
        <end position="102"/>
    </location>
</feature>
<evidence type="ECO:0000313" key="3">
    <source>
        <dbReference type="Proteomes" id="UP000463871"/>
    </source>
</evidence>
<gene>
    <name evidence="2" type="ORF">GWI30_22930</name>
</gene>
<evidence type="ECO:0000313" key="2">
    <source>
        <dbReference type="EMBL" id="QHQ53695.1"/>
    </source>
</evidence>
<sequence>MSKSIVLPALPQQNKGMSLKYFVVFLVAMAVLFSLAHAGTDQTAVDDVWTELQGWAKGAPGKIIALLSFLSAVWFGIVKPNYTNAIGSIIFCLMMANASDIIENFLTMSF</sequence>
<proteinExistence type="predicted"/>
<dbReference type="NCBIfam" id="NF041281">
    <property type="entry name" value="TraA_gammapb"/>
    <property type="match status" value="1"/>
</dbReference>
<dbReference type="AlphaFoldDB" id="A0AAE6SPS4"/>
<organism evidence="2 3">
    <name type="scientific">Aeromonas media</name>
    <dbReference type="NCBI Taxonomy" id="651"/>
    <lineage>
        <taxon>Bacteria</taxon>
        <taxon>Pseudomonadati</taxon>
        <taxon>Pseudomonadota</taxon>
        <taxon>Gammaproteobacteria</taxon>
        <taxon>Aeromonadales</taxon>
        <taxon>Aeromonadaceae</taxon>
        <taxon>Aeromonas</taxon>
    </lineage>
</organism>
<dbReference type="InterPro" id="IPR059173">
    <property type="entry name" value="TraA_dom"/>
</dbReference>
<accession>A0AAE6SPS4</accession>
<feature type="transmembrane region" description="Helical" evidence="1">
    <location>
        <begin position="59"/>
        <end position="78"/>
    </location>
</feature>
<keyword evidence="1" id="KW-0812">Transmembrane</keyword>
<keyword evidence="2" id="KW-0614">Plasmid</keyword>
<dbReference type="EMBL" id="CP047963">
    <property type="protein sequence ID" value="QHQ53695.1"/>
    <property type="molecule type" value="Genomic_DNA"/>
</dbReference>
<feature type="transmembrane region" description="Helical" evidence="1">
    <location>
        <begin position="21"/>
        <end position="39"/>
    </location>
</feature>
<keyword evidence="1" id="KW-1133">Transmembrane helix</keyword>
<geneLocation type="plasmid" evidence="3">
    <name>pmc64a</name>
</geneLocation>
<protein>
    <submittedName>
        <fullName evidence="2">Pili assembly chaperone</fullName>
    </submittedName>
</protein>
<dbReference type="RefSeq" id="WP_161507977.1">
    <property type="nucleotide sequence ID" value="NZ_CAWPID010000002.1"/>
</dbReference>
<dbReference type="Proteomes" id="UP000463871">
    <property type="component" value="Plasmid pMC64A"/>
</dbReference>